<dbReference type="OMA" id="QGTCGIK"/>
<evidence type="ECO:0000313" key="3">
    <source>
        <dbReference type="Ensembl" id="ENSELUP00000034651.2"/>
    </source>
</evidence>
<evidence type="ECO:0000313" key="4">
    <source>
        <dbReference type="Proteomes" id="UP000265140"/>
    </source>
</evidence>
<dbReference type="SMART" id="SM00092">
    <property type="entry name" value="RNAse_Pc"/>
    <property type="match status" value="1"/>
</dbReference>
<reference evidence="3" key="3">
    <citation type="submission" date="2025-08" db="UniProtKB">
        <authorList>
            <consortium name="Ensembl"/>
        </authorList>
    </citation>
    <scope>IDENTIFICATION</scope>
</reference>
<accession>A0A3P9A1J4</accession>
<feature type="signal peptide" evidence="1">
    <location>
        <begin position="1"/>
        <end position="22"/>
    </location>
</feature>
<dbReference type="InParanoid" id="A0A3P9A1J4"/>
<keyword evidence="1" id="KW-0732">Signal</keyword>
<dbReference type="Proteomes" id="UP000265140">
    <property type="component" value="Chromosome 20"/>
</dbReference>
<name>A0A3P9A1J4_ESOLU</name>
<dbReference type="GeneTree" id="ENSGT01120000272910"/>
<dbReference type="InterPro" id="IPR036816">
    <property type="entry name" value="RNaseA-like_dom_sf"/>
</dbReference>
<reference evidence="3" key="2">
    <citation type="submission" date="2020-02" db="EMBL/GenBank/DDBJ databases">
        <title>Esox lucius (northern pike) genome, fEsoLuc1, primary haplotype.</title>
        <authorList>
            <person name="Myers G."/>
            <person name="Karagic N."/>
            <person name="Meyer A."/>
            <person name="Pippel M."/>
            <person name="Reichard M."/>
            <person name="Winkler S."/>
            <person name="Tracey A."/>
            <person name="Sims Y."/>
            <person name="Howe K."/>
            <person name="Rhie A."/>
            <person name="Formenti G."/>
            <person name="Durbin R."/>
            <person name="Fedrigo O."/>
            <person name="Jarvis E.D."/>
        </authorList>
    </citation>
    <scope>NUCLEOTIDE SEQUENCE [LARGE SCALE GENOMIC DNA]</scope>
</reference>
<dbReference type="InterPro" id="IPR023412">
    <property type="entry name" value="RNaseA_domain"/>
</dbReference>
<dbReference type="SUPFAM" id="SSF54076">
    <property type="entry name" value="RNase A-like"/>
    <property type="match status" value="1"/>
</dbReference>
<dbReference type="Bgee" id="ENSELUG00000013307">
    <property type="expression patterns" value="Expressed in heart and 14 other cell types or tissues"/>
</dbReference>
<protein>
    <recommendedName>
        <fullName evidence="2">Ribonuclease A-domain domain-containing protein</fullName>
    </recommendedName>
</protein>
<reference evidence="3" key="4">
    <citation type="submission" date="2025-09" db="UniProtKB">
        <authorList>
            <consortium name="Ensembl"/>
        </authorList>
    </citation>
    <scope>IDENTIFICATION</scope>
</reference>
<sequence length="165" mass="18526">MKHFGVFPLVISLLLGSQGIKGYSNNEPCQKSRCNNCHNQFLHKHVRPGTPTTTDRNAWEKYLRENNDCKRPTQSFLNPNDRERVDAVCSSSGGKTYKGNLCISRSPFKFLTVRSDPGTCGVSSVREETKHLILACEALENRCVPVHFEGNREGSNTRPYFFGSG</sequence>
<reference evidence="4" key="1">
    <citation type="journal article" date="2014" name="PLoS ONE">
        <title>The genome and linkage map of the northern pike (Esox lucius): conserved synteny revealed between the salmonid sister group and the Neoteleostei.</title>
        <authorList>
            <person name="Rondeau E.B."/>
            <person name="Minkley D.R."/>
            <person name="Leong J.S."/>
            <person name="Messmer A.M."/>
            <person name="Jantzen J.R."/>
            <person name="von Schalburg K.R."/>
            <person name="Lemon C."/>
            <person name="Bird N.H."/>
            <person name="Koop B.F."/>
        </authorList>
    </citation>
    <scope>NUCLEOTIDE SEQUENCE</scope>
</reference>
<feature type="chain" id="PRO_5044327971" description="Ribonuclease A-domain domain-containing protein" evidence="1">
    <location>
        <begin position="23"/>
        <end position="165"/>
    </location>
</feature>
<keyword evidence="4" id="KW-1185">Reference proteome</keyword>
<dbReference type="Ensembl" id="ENSELUT00000021613.3">
    <property type="protein sequence ID" value="ENSELUP00000034651.2"/>
    <property type="gene ID" value="ENSELUG00000013307.3"/>
</dbReference>
<proteinExistence type="predicted"/>
<feature type="domain" description="Ribonuclease A-domain" evidence="2">
    <location>
        <begin position="34"/>
        <end position="152"/>
    </location>
</feature>
<dbReference type="Gene3D" id="3.10.130.10">
    <property type="entry name" value="Ribonuclease A-like domain"/>
    <property type="match status" value="1"/>
</dbReference>
<organism evidence="3 4">
    <name type="scientific">Esox lucius</name>
    <name type="common">Northern pike</name>
    <dbReference type="NCBI Taxonomy" id="8010"/>
    <lineage>
        <taxon>Eukaryota</taxon>
        <taxon>Metazoa</taxon>
        <taxon>Chordata</taxon>
        <taxon>Craniata</taxon>
        <taxon>Vertebrata</taxon>
        <taxon>Euteleostomi</taxon>
        <taxon>Actinopterygii</taxon>
        <taxon>Neopterygii</taxon>
        <taxon>Teleostei</taxon>
        <taxon>Protacanthopterygii</taxon>
        <taxon>Esociformes</taxon>
        <taxon>Esocidae</taxon>
        <taxon>Esox</taxon>
    </lineage>
</organism>
<evidence type="ECO:0000256" key="1">
    <source>
        <dbReference type="SAM" id="SignalP"/>
    </source>
</evidence>
<evidence type="ECO:0000259" key="2">
    <source>
        <dbReference type="SMART" id="SM00092"/>
    </source>
</evidence>
<dbReference type="AlphaFoldDB" id="A0A3P9A1J4"/>